<dbReference type="InterPro" id="IPR009057">
    <property type="entry name" value="Homeodomain-like_sf"/>
</dbReference>
<dbReference type="STRING" id="536979.SAMN04488055_1042"/>
<keyword evidence="6" id="KW-1185">Reference proteome</keyword>
<gene>
    <name evidence="5" type="ORF">SAMN04488055_1042</name>
</gene>
<accession>A0A1N6DSN2</accession>
<dbReference type="GO" id="GO:0003700">
    <property type="term" value="F:DNA-binding transcription factor activity"/>
    <property type="evidence" value="ECO:0007669"/>
    <property type="project" value="InterPro"/>
</dbReference>
<evidence type="ECO:0000256" key="2">
    <source>
        <dbReference type="ARBA" id="ARBA00023125"/>
    </source>
</evidence>
<dbReference type="EMBL" id="FSRA01000001">
    <property type="protein sequence ID" value="SIN73703.1"/>
    <property type="molecule type" value="Genomic_DNA"/>
</dbReference>
<evidence type="ECO:0000313" key="5">
    <source>
        <dbReference type="EMBL" id="SIN73703.1"/>
    </source>
</evidence>
<protein>
    <submittedName>
        <fullName evidence="5">Helix-turn-helix domain-containing protein</fullName>
    </submittedName>
</protein>
<organism evidence="5 6">
    <name type="scientific">Chitinophaga niabensis</name>
    <dbReference type="NCBI Taxonomy" id="536979"/>
    <lineage>
        <taxon>Bacteria</taxon>
        <taxon>Pseudomonadati</taxon>
        <taxon>Bacteroidota</taxon>
        <taxon>Chitinophagia</taxon>
        <taxon>Chitinophagales</taxon>
        <taxon>Chitinophagaceae</taxon>
        <taxon>Chitinophaga</taxon>
    </lineage>
</organism>
<evidence type="ECO:0000256" key="3">
    <source>
        <dbReference type="ARBA" id="ARBA00023163"/>
    </source>
</evidence>
<dbReference type="SMART" id="SM00342">
    <property type="entry name" value="HTH_ARAC"/>
    <property type="match status" value="1"/>
</dbReference>
<dbReference type="InterPro" id="IPR018062">
    <property type="entry name" value="HTH_AraC-typ_CS"/>
</dbReference>
<proteinExistence type="predicted"/>
<dbReference type="PANTHER" id="PTHR46796">
    <property type="entry name" value="HTH-TYPE TRANSCRIPTIONAL ACTIVATOR RHAS-RELATED"/>
    <property type="match status" value="1"/>
</dbReference>
<feature type="domain" description="HTH araC/xylS-type" evidence="4">
    <location>
        <begin position="181"/>
        <end position="279"/>
    </location>
</feature>
<evidence type="ECO:0000313" key="6">
    <source>
        <dbReference type="Proteomes" id="UP000185003"/>
    </source>
</evidence>
<dbReference type="InterPro" id="IPR018060">
    <property type="entry name" value="HTH_AraC"/>
</dbReference>
<reference evidence="5 6" key="1">
    <citation type="submission" date="2016-11" db="EMBL/GenBank/DDBJ databases">
        <authorList>
            <person name="Jaros S."/>
            <person name="Januszkiewicz K."/>
            <person name="Wedrychowicz H."/>
        </authorList>
    </citation>
    <scope>NUCLEOTIDE SEQUENCE [LARGE SCALE GENOMIC DNA]</scope>
    <source>
        <strain evidence="5 6">DSM 24787</strain>
    </source>
</reference>
<dbReference type="PANTHER" id="PTHR46796:SF14">
    <property type="entry name" value="TRANSCRIPTIONAL REGULATORY PROTEIN"/>
    <property type="match status" value="1"/>
</dbReference>
<dbReference type="Pfam" id="PF12833">
    <property type="entry name" value="HTH_18"/>
    <property type="match status" value="1"/>
</dbReference>
<evidence type="ECO:0000259" key="4">
    <source>
        <dbReference type="PROSITE" id="PS01124"/>
    </source>
</evidence>
<keyword evidence="2" id="KW-0238">DNA-binding</keyword>
<dbReference type="RefSeq" id="WP_074238222.1">
    <property type="nucleotide sequence ID" value="NZ_FSRA01000001.1"/>
</dbReference>
<dbReference type="OrthoDB" id="642439at2"/>
<evidence type="ECO:0000256" key="1">
    <source>
        <dbReference type="ARBA" id="ARBA00023015"/>
    </source>
</evidence>
<keyword evidence="3" id="KW-0804">Transcription</keyword>
<dbReference type="SUPFAM" id="SSF46689">
    <property type="entry name" value="Homeodomain-like"/>
    <property type="match status" value="2"/>
</dbReference>
<dbReference type="Gene3D" id="1.10.10.60">
    <property type="entry name" value="Homeodomain-like"/>
    <property type="match status" value="2"/>
</dbReference>
<dbReference type="Proteomes" id="UP000185003">
    <property type="component" value="Unassembled WGS sequence"/>
</dbReference>
<name>A0A1N6DSN2_9BACT</name>
<sequence>MDADIHTLYTSDYYRIMDFRCRCTDCRTSKPEQSDRFCISFVRKGNFLFNVFRNSLDSYSGCILITKPEYERTVTHTHAVPDECTIFEISPELLRQLKEQYAHTKFFSDPDLHSTLIRTNPETEFLHFYITQLVLTRTGSKLHIDQLIFDMIRKVLNSITDYEPDERIHAKLKKNHLTTIERAKEYLTQHFMEDISLKEIAEYSYVSPFHFSRIFKTFTSYSPYQFLQDIRLQHAALLLENTPAPLSDVAYTSGFMSMEYFNAAFRKKFELPPAKYRHEKMSRIS</sequence>
<dbReference type="InterPro" id="IPR050204">
    <property type="entry name" value="AraC_XylS_family_regulators"/>
</dbReference>
<keyword evidence="1" id="KW-0805">Transcription regulation</keyword>
<dbReference type="AlphaFoldDB" id="A0A1N6DSN2"/>
<dbReference type="PROSITE" id="PS01124">
    <property type="entry name" value="HTH_ARAC_FAMILY_2"/>
    <property type="match status" value="1"/>
</dbReference>
<dbReference type="GO" id="GO:0043565">
    <property type="term" value="F:sequence-specific DNA binding"/>
    <property type="evidence" value="ECO:0007669"/>
    <property type="project" value="InterPro"/>
</dbReference>
<dbReference type="PROSITE" id="PS00041">
    <property type="entry name" value="HTH_ARAC_FAMILY_1"/>
    <property type="match status" value="1"/>
</dbReference>